<dbReference type="OrthoDB" id="7820570at2"/>
<keyword evidence="2 7" id="KW-0813">Transport</keyword>
<feature type="domain" description="ABC transmembrane type-1" evidence="8">
    <location>
        <begin position="103"/>
        <end position="286"/>
    </location>
</feature>
<evidence type="ECO:0000256" key="2">
    <source>
        <dbReference type="ARBA" id="ARBA00022448"/>
    </source>
</evidence>
<comment type="similarity">
    <text evidence="7">Belongs to the binding-protein-dependent transport system permease family.</text>
</comment>
<evidence type="ECO:0000256" key="3">
    <source>
        <dbReference type="ARBA" id="ARBA00022475"/>
    </source>
</evidence>
<dbReference type="InterPro" id="IPR000515">
    <property type="entry name" value="MetI-like"/>
</dbReference>
<feature type="transmembrane region" description="Helical" evidence="7">
    <location>
        <begin position="109"/>
        <end position="133"/>
    </location>
</feature>
<evidence type="ECO:0000256" key="7">
    <source>
        <dbReference type="RuleBase" id="RU363032"/>
    </source>
</evidence>
<organism evidence="9 10">
    <name type="scientific">Inquilinus limosus MP06</name>
    <dbReference type="NCBI Taxonomy" id="1398085"/>
    <lineage>
        <taxon>Bacteria</taxon>
        <taxon>Pseudomonadati</taxon>
        <taxon>Pseudomonadota</taxon>
        <taxon>Alphaproteobacteria</taxon>
        <taxon>Rhodospirillales</taxon>
        <taxon>Rhodospirillaceae</taxon>
        <taxon>Inquilinus</taxon>
    </lineage>
</organism>
<evidence type="ECO:0000256" key="5">
    <source>
        <dbReference type="ARBA" id="ARBA00022989"/>
    </source>
</evidence>
<dbReference type="GO" id="GO:0015416">
    <property type="term" value="F:ABC-type phosphonate transporter activity"/>
    <property type="evidence" value="ECO:0007669"/>
    <property type="project" value="InterPro"/>
</dbReference>
<dbReference type="InterPro" id="IPR035906">
    <property type="entry name" value="MetI-like_sf"/>
</dbReference>
<dbReference type="PANTHER" id="PTHR30043">
    <property type="entry name" value="PHOSPHONATES TRANSPORT SYSTEM PERMEASE PROTEIN"/>
    <property type="match status" value="1"/>
</dbReference>
<feature type="transmembrane region" description="Helical" evidence="7">
    <location>
        <begin position="154"/>
        <end position="178"/>
    </location>
</feature>
<sequence>MTLLSETRPADPVAAFEAGRRALLRQRRRATLIGLVLFLAAVVAGGYIGEFYPSKLAAGLPRIGEYFERTLPTVHWGELLSDSKTKGSFAYWYYRAGSYLVLLWQTAQMAILGTVLGAAAALLLSFPASRNLVRSHWIYHLSRRFLEICRSVPDIVYALCFVWAYGVGPLAGILAMAVHTTGALGKLFSEVNEAVDDKPLEGIRAAGGTWVQIMRFGVLPQVLPSFLSYGLLRLEINIRSASVLGFVGAGGIGQELYYIVSFNYYEELSALVLMIVLAVTLIDLGSERLRSFFLPREVH</sequence>
<dbReference type="Proteomes" id="UP000029995">
    <property type="component" value="Unassembled WGS sequence"/>
</dbReference>
<reference evidence="9 10" key="1">
    <citation type="submission" date="2014-01" db="EMBL/GenBank/DDBJ databases">
        <title>Genome sequence determination for a cystic fibrosis isolate, Inquilinus limosus.</title>
        <authorList>
            <person name="Pino M."/>
            <person name="Di Conza J."/>
            <person name="Gutkind G."/>
        </authorList>
    </citation>
    <scope>NUCLEOTIDE SEQUENCE [LARGE SCALE GENOMIC DNA]</scope>
    <source>
        <strain evidence="9 10">MP06</strain>
    </source>
</reference>
<dbReference type="GO" id="GO:0005886">
    <property type="term" value="C:plasma membrane"/>
    <property type="evidence" value="ECO:0007669"/>
    <property type="project" value="UniProtKB-SubCell"/>
</dbReference>
<evidence type="ECO:0000256" key="1">
    <source>
        <dbReference type="ARBA" id="ARBA00004651"/>
    </source>
</evidence>
<dbReference type="AlphaFoldDB" id="A0A0A0D7G7"/>
<keyword evidence="4 7" id="KW-0812">Transmembrane</keyword>
<keyword evidence="5 7" id="KW-1133">Transmembrane helix</keyword>
<dbReference type="RefSeq" id="WP_034841192.1">
    <property type="nucleotide sequence ID" value="NZ_JANX01000246.1"/>
</dbReference>
<proteinExistence type="inferred from homology"/>
<comment type="caution">
    <text evidence="9">The sequence shown here is derived from an EMBL/GenBank/DDBJ whole genome shotgun (WGS) entry which is preliminary data.</text>
</comment>
<accession>A0A0A0D7G7</accession>
<keyword evidence="3" id="KW-1003">Cell membrane</keyword>
<dbReference type="InterPro" id="IPR005769">
    <property type="entry name" value="PhnE/PtxC"/>
</dbReference>
<evidence type="ECO:0000259" key="8">
    <source>
        <dbReference type="PROSITE" id="PS50928"/>
    </source>
</evidence>
<comment type="subcellular location">
    <subcellularLocation>
        <location evidence="1 7">Cell membrane</location>
        <topology evidence="1 7">Multi-pass membrane protein</topology>
    </subcellularLocation>
</comment>
<evidence type="ECO:0000313" key="9">
    <source>
        <dbReference type="EMBL" id="KGM32927.1"/>
    </source>
</evidence>
<dbReference type="Pfam" id="PF00528">
    <property type="entry name" value="BPD_transp_1"/>
    <property type="match status" value="1"/>
</dbReference>
<dbReference type="PROSITE" id="PS50928">
    <property type="entry name" value="ABC_TM1"/>
    <property type="match status" value="1"/>
</dbReference>
<dbReference type="CDD" id="cd06261">
    <property type="entry name" value="TM_PBP2"/>
    <property type="match status" value="1"/>
</dbReference>
<dbReference type="SUPFAM" id="SSF161098">
    <property type="entry name" value="MetI-like"/>
    <property type="match status" value="1"/>
</dbReference>
<dbReference type="PANTHER" id="PTHR30043:SF1">
    <property type="entry name" value="ABC TRANSPORT SYSTEM PERMEASE PROTEIN P69"/>
    <property type="match status" value="1"/>
</dbReference>
<gene>
    <name evidence="9" type="ORF">P409_18645</name>
</gene>
<name>A0A0A0D7G7_9PROT</name>
<dbReference type="Gene3D" id="1.10.3720.10">
    <property type="entry name" value="MetI-like"/>
    <property type="match status" value="1"/>
</dbReference>
<evidence type="ECO:0000256" key="6">
    <source>
        <dbReference type="ARBA" id="ARBA00023136"/>
    </source>
</evidence>
<dbReference type="EMBL" id="JANX01000246">
    <property type="protein sequence ID" value="KGM32927.1"/>
    <property type="molecule type" value="Genomic_DNA"/>
</dbReference>
<evidence type="ECO:0000256" key="4">
    <source>
        <dbReference type="ARBA" id="ARBA00022692"/>
    </source>
</evidence>
<keyword evidence="6 7" id="KW-0472">Membrane</keyword>
<dbReference type="NCBIfam" id="TIGR01097">
    <property type="entry name" value="PhnE"/>
    <property type="match status" value="1"/>
</dbReference>
<protein>
    <submittedName>
        <fullName evidence="9">Phosphonate transporter</fullName>
    </submittedName>
</protein>
<feature type="transmembrane region" description="Helical" evidence="7">
    <location>
        <begin position="30"/>
        <end position="48"/>
    </location>
</feature>
<evidence type="ECO:0000313" key="10">
    <source>
        <dbReference type="Proteomes" id="UP000029995"/>
    </source>
</evidence>